<organism evidence="1 2">
    <name type="scientific">Petrolisthes manimaculis</name>
    <dbReference type="NCBI Taxonomy" id="1843537"/>
    <lineage>
        <taxon>Eukaryota</taxon>
        <taxon>Metazoa</taxon>
        <taxon>Ecdysozoa</taxon>
        <taxon>Arthropoda</taxon>
        <taxon>Crustacea</taxon>
        <taxon>Multicrustacea</taxon>
        <taxon>Malacostraca</taxon>
        <taxon>Eumalacostraca</taxon>
        <taxon>Eucarida</taxon>
        <taxon>Decapoda</taxon>
        <taxon>Pleocyemata</taxon>
        <taxon>Anomura</taxon>
        <taxon>Galatheoidea</taxon>
        <taxon>Porcellanidae</taxon>
        <taxon>Petrolisthes</taxon>
    </lineage>
</organism>
<protein>
    <submittedName>
        <fullName evidence="1">Uncharacterized protein</fullName>
    </submittedName>
</protein>
<dbReference type="EMBL" id="JAWZYT010004050">
    <property type="protein sequence ID" value="KAK4295572.1"/>
    <property type="molecule type" value="Genomic_DNA"/>
</dbReference>
<sequence>MLSVAEESPAPTRYRLGHTREVEDKLDSSSWDILTEEDKAAREEDNCDLCSPSLATAEGEPCWGEPRTPAA</sequence>
<accession>A0AAE1NUI3</accession>
<reference evidence="1" key="1">
    <citation type="submission" date="2023-11" db="EMBL/GenBank/DDBJ databases">
        <title>Genome assemblies of two species of porcelain crab, Petrolisthes cinctipes and Petrolisthes manimaculis (Anomura: Porcellanidae).</title>
        <authorList>
            <person name="Angst P."/>
        </authorList>
    </citation>
    <scope>NUCLEOTIDE SEQUENCE</scope>
    <source>
        <strain evidence="1">PB745_02</strain>
        <tissue evidence="1">Gill</tissue>
    </source>
</reference>
<comment type="caution">
    <text evidence="1">The sequence shown here is derived from an EMBL/GenBank/DDBJ whole genome shotgun (WGS) entry which is preliminary data.</text>
</comment>
<evidence type="ECO:0000313" key="1">
    <source>
        <dbReference type="EMBL" id="KAK4295572.1"/>
    </source>
</evidence>
<name>A0AAE1NUI3_9EUCA</name>
<gene>
    <name evidence="1" type="ORF">Pmani_031872</name>
</gene>
<proteinExistence type="predicted"/>
<dbReference type="AlphaFoldDB" id="A0AAE1NUI3"/>
<dbReference type="Proteomes" id="UP001292094">
    <property type="component" value="Unassembled WGS sequence"/>
</dbReference>
<keyword evidence="2" id="KW-1185">Reference proteome</keyword>
<evidence type="ECO:0000313" key="2">
    <source>
        <dbReference type="Proteomes" id="UP001292094"/>
    </source>
</evidence>